<comment type="caution">
    <text evidence="1">The sequence shown here is derived from an EMBL/GenBank/DDBJ whole genome shotgun (WGS) entry which is preliminary data.</text>
</comment>
<gene>
    <name evidence="1" type="ORF">QYE76_053698</name>
</gene>
<organism evidence="1 2">
    <name type="scientific">Lolium multiflorum</name>
    <name type="common">Italian ryegrass</name>
    <name type="synonym">Lolium perenne subsp. multiflorum</name>
    <dbReference type="NCBI Taxonomy" id="4521"/>
    <lineage>
        <taxon>Eukaryota</taxon>
        <taxon>Viridiplantae</taxon>
        <taxon>Streptophyta</taxon>
        <taxon>Embryophyta</taxon>
        <taxon>Tracheophyta</taxon>
        <taxon>Spermatophyta</taxon>
        <taxon>Magnoliopsida</taxon>
        <taxon>Liliopsida</taxon>
        <taxon>Poales</taxon>
        <taxon>Poaceae</taxon>
        <taxon>BOP clade</taxon>
        <taxon>Pooideae</taxon>
        <taxon>Poodae</taxon>
        <taxon>Poeae</taxon>
        <taxon>Poeae Chloroplast Group 2 (Poeae type)</taxon>
        <taxon>Loliodinae</taxon>
        <taxon>Loliinae</taxon>
        <taxon>Lolium</taxon>
    </lineage>
</organism>
<accession>A0AAD8SWU6</accession>
<dbReference type="Proteomes" id="UP001231189">
    <property type="component" value="Unassembled WGS sequence"/>
</dbReference>
<evidence type="ECO:0000313" key="2">
    <source>
        <dbReference type="Proteomes" id="UP001231189"/>
    </source>
</evidence>
<dbReference type="AlphaFoldDB" id="A0AAD8SWU6"/>
<name>A0AAD8SWU6_LOLMU</name>
<proteinExistence type="predicted"/>
<dbReference type="EMBL" id="JAUUTY010000003">
    <property type="protein sequence ID" value="KAK1665539.1"/>
    <property type="molecule type" value="Genomic_DNA"/>
</dbReference>
<keyword evidence="2" id="KW-1185">Reference proteome</keyword>
<protein>
    <submittedName>
        <fullName evidence="1">Uncharacterized protein</fullName>
    </submittedName>
</protein>
<evidence type="ECO:0000313" key="1">
    <source>
        <dbReference type="EMBL" id="KAK1665539.1"/>
    </source>
</evidence>
<sequence>MMAKTQEALAKRDVKRRQEMESIAATFIDLTKEAIEVQVMEVAAKLLAEENRIMFVEFSIMDPEQREWFEKKMSHYPPT</sequence>
<reference evidence="1" key="1">
    <citation type="submission" date="2023-07" db="EMBL/GenBank/DDBJ databases">
        <title>A chromosome-level genome assembly of Lolium multiflorum.</title>
        <authorList>
            <person name="Chen Y."/>
            <person name="Copetti D."/>
            <person name="Kolliker R."/>
            <person name="Studer B."/>
        </authorList>
    </citation>
    <scope>NUCLEOTIDE SEQUENCE</scope>
    <source>
        <strain evidence="1">02402/16</strain>
        <tissue evidence="1">Leaf</tissue>
    </source>
</reference>